<evidence type="ECO:0000313" key="2">
    <source>
        <dbReference type="Proteomes" id="UP000639606"/>
    </source>
</evidence>
<dbReference type="InterPro" id="IPR019151">
    <property type="entry name" value="Proteasome_assmbl_chaperone_2"/>
</dbReference>
<dbReference type="Gene3D" id="3.40.50.10900">
    <property type="entry name" value="PAC-like subunit"/>
    <property type="match status" value="1"/>
</dbReference>
<evidence type="ECO:0008006" key="3">
    <source>
        <dbReference type="Google" id="ProtNLM"/>
    </source>
</evidence>
<dbReference type="Proteomes" id="UP000639606">
    <property type="component" value="Unassembled WGS sequence"/>
</dbReference>
<reference evidence="1" key="1">
    <citation type="journal article" date="2014" name="Int. J. Syst. Evol. Microbiol.">
        <title>Complete genome sequence of Corynebacterium casei LMG S-19264T (=DSM 44701T), isolated from a smear-ripened cheese.</title>
        <authorList>
            <consortium name="US DOE Joint Genome Institute (JGI-PGF)"/>
            <person name="Walter F."/>
            <person name="Albersmeier A."/>
            <person name="Kalinowski J."/>
            <person name="Ruckert C."/>
        </authorList>
    </citation>
    <scope>NUCLEOTIDE SEQUENCE</scope>
    <source>
        <strain evidence="1">JCM 3313</strain>
    </source>
</reference>
<reference evidence="1" key="2">
    <citation type="submission" date="2020-09" db="EMBL/GenBank/DDBJ databases">
        <authorList>
            <person name="Sun Q."/>
            <person name="Ohkuma M."/>
        </authorList>
    </citation>
    <scope>NUCLEOTIDE SEQUENCE</scope>
    <source>
        <strain evidence="1">JCM 3313</strain>
    </source>
</reference>
<dbReference type="AlphaFoldDB" id="A0A918ANX8"/>
<comment type="caution">
    <text evidence="1">The sequence shown here is derived from an EMBL/GenBank/DDBJ whole genome shotgun (WGS) entry which is preliminary data.</text>
</comment>
<dbReference type="EMBL" id="BMRG01000007">
    <property type="protein sequence ID" value="GGP63130.1"/>
    <property type="molecule type" value="Genomic_DNA"/>
</dbReference>
<accession>A0A918ANX8</accession>
<protein>
    <recommendedName>
        <fullName evidence="3">ATP-grasp superfamily ATP-dependent carboligase</fullName>
    </recommendedName>
</protein>
<keyword evidence="2" id="KW-1185">Reference proteome</keyword>
<proteinExistence type="predicted"/>
<dbReference type="Gene3D" id="1.10.287.100">
    <property type="match status" value="1"/>
</dbReference>
<name>A0A918ANX8_9PSEU</name>
<dbReference type="Pfam" id="PF09754">
    <property type="entry name" value="PAC2"/>
    <property type="match status" value="1"/>
</dbReference>
<evidence type="ECO:0000313" key="1">
    <source>
        <dbReference type="EMBL" id="GGP63130.1"/>
    </source>
</evidence>
<gene>
    <name evidence="1" type="ORF">GCM10010185_39710</name>
</gene>
<dbReference type="InterPro" id="IPR038389">
    <property type="entry name" value="PSMG2_sf"/>
</dbReference>
<dbReference type="SUPFAM" id="SSF159659">
    <property type="entry name" value="Cgl1923-like"/>
    <property type="match status" value="1"/>
</dbReference>
<sequence>MAGKSKREDIGRHEVALDPEELFEVDSDVPDLTGAVLLHHFAGFMDAGAAGGALVEHLLEAHESRVIARFDVDDLIDYRARRPAMTFVTDRWEDYAAPELLVHLLHDAVGTPFLLLTGPEPDRRWEAVAAAVRALIDRWGVRLAVGFHGIPMGVPHTRKLSVISHATRPELVTGTSPFNRVQVPGHLSALLELRLGQWGHDAMGLVAYVPHYLAQSSYPTASLSLLEALTKSTGLVLQAAALNEAARRTDADIARQVAESQEVAQVVEALERQYDAFAEAAEDSTNNLLLEEGEPLPSADELAAELERFLAEQQRD</sequence>
<organism evidence="1 2">
    <name type="scientific">Saccharothrix coeruleofusca</name>
    <dbReference type="NCBI Taxonomy" id="33919"/>
    <lineage>
        <taxon>Bacteria</taxon>
        <taxon>Bacillati</taxon>
        <taxon>Actinomycetota</taxon>
        <taxon>Actinomycetes</taxon>
        <taxon>Pseudonocardiales</taxon>
        <taxon>Pseudonocardiaceae</taxon>
        <taxon>Saccharothrix</taxon>
    </lineage>
</organism>
<dbReference type="PIRSF" id="PIRSF028754">
    <property type="entry name" value="UCP028754"/>
    <property type="match status" value="1"/>
</dbReference>
<dbReference type="InterPro" id="IPR008492">
    <property type="entry name" value="Rv2714-like"/>
</dbReference>